<dbReference type="GO" id="GO:0016298">
    <property type="term" value="F:lipase activity"/>
    <property type="evidence" value="ECO:0007669"/>
    <property type="project" value="TreeGrafter"/>
</dbReference>
<dbReference type="CDD" id="cd01837">
    <property type="entry name" value="SGNH_plant_lipase_like"/>
    <property type="match status" value="1"/>
</dbReference>
<feature type="signal peptide" evidence="3">
    <location>
        <begin position="1"/>
        <end position="35"/>
    </location>
</feature>
<accession>A0A445FLZ9</accession>
<sequence>MCLGRKQILWLAFMASPKSSFCLLVLFVSPTCCLGEICQPKKPAALFVFGDSIFDVGNNNYINTTADIHANFFPYGETFFKYPTGRFSDGRVIPDFIAGAGALVETHQGLPKENAALFVFGDSLFDVGNNNYINTTADNQANYSPYGETFFKYPTGRFSDGRVIPDFIAEYAKLPLIQPYLFPGNQQYVDGVNFASGGAGALVETHQGLVIDLKTQLSYFKKVSKVLRQDLGDAETTTLLAKAVYLISIGGNDYEISLSENSSSTHTTEKYIDMVVGNLTTVIKGIHKTGGRKFGVFNLPAVGCVPFVKALVNGSKGSCVEEASALAKLHNSVLSVELEKLKKQLKGFKYSYVNYFNLTFDVINNPSKYGFKEGSVACCGSGPYKGYYSCGGKRAVKDYDLCENPSEYVLFDSLHPTEMAHQIVSQLIWSGNQTIAGSYSLKTLFEE</sequence>
<dbReference type="AlphaFoldDB" id="A0A445FLZ9"/>
<dbReference type="PANTHER" id="PTHR45966:SF1">
    <property type="entry name" value="GDSL ESTERASE_LIPASE 1-RELATED"/>
    <property type="match status" value="1"/>
</dbReference>
<evidence type="ECO:0000313" key="4">
    <source>
        <dbReference type="EMBL" id="RZB49844.1"/>
    </source>
</evidence>
<dbReference type="FunFam" id="3.40.50.1110:FF:000003">
    <property type="entry name" value="GDSL esterase/lipase APG"/>
    <property type="match status" value="1"/>
</dbReference>
<keyword evidence="2 3" id="KW-0732">Signal</keyword>
<protein>
    <submittedName>
        <fullName evidence="4">GDSL esterase/lipase 5 isoform C</fullName>
    </submittedName>
</protein>
<name>A0A445FLZ9_GLYSO</name>
<dbReference type="SUPFAM" id="SSF52266">
    <property type="entry name" value="SGNH hydrolase"/>
    <property type="match status" value="1"/>
</dbReference>
<dbReference type="InterPro" id="IPR001087">
    <property type="entry name" value="GDSL"/>
</dbReference>
<dbReference type="InterPro" id="IPR035669">
    <property type="entry name" value="SGNH_plant_lipase-like"/>
</dbReference>
<dbReference type="EMBL" id="QZWG01000019">
    <property type="protein sequence ID" value="RZB49844.1"/>
    <property type="molecule type" value="Genomic_DNA"/>
</dbReference>
<dbReference type="InterPro" id="IPR036514">
    <property type="entry name" value="SGNH_hydro_sf"/>
</dbReference>
<reference evidence="4 5" key="1">
    <citation type="submission" date="2018-09" db="EMBL/GenBank/DDBJ databases">
        <title>A high-quality reference genome of wild soybean provides a powerful tool to mine soybean genomes.</title>
        <authorList>
            <person name="Xie M."/>
            <person name="Chung C.Y.L."/>
            <person name="Li M.-W."/>
            <person name="Wong F.-L."/>
            <person name="Chan T.-F."/>
            <person name="Lam H.-M."/>
        </authorList>
    </citation>
    <scope>NUCLEOTIDE SEQUENCE [LARGE SCALE GENOMIC DNA]</scope>
    <source>
        <strain evidence="5">cv. W05</strain>
        <tissue evidence="4">Hypocotyl of etiolated seedlings</tissue>
    </source>
</reference>
<evidence type="ECO:0000256" key="3">
    <source>
        <dbReference type="SAM" id="SignalP"/>
    </source>
</evidence>
<comment type="caution">
    <text evidence="4">The sequence shown here is derived from an EMBL/GenBank/DDBJ whole genome shotgun (WGS) entry which is preliminary data.</text>
</comment>
<dbReference type="Gene3D" id="3.40.50.1110">
    <property type="entry name" value="SGNH hydrolase"/>
    <property type="match status" value="2"/>
</dbReference>
<organism evidence="4 5">
    <name type="scientific">Glycine soja</name>
    <name type="common">Wild soybean</name>
    <dbReference type="NCBI Taxonomy" id="3848"/>
    <lineage>
        <taxon>Eukaryota</taxon>
        <taxon>Viridiplantae</taxon>
        <taxon>Streptophyta</taxon>
        <taxon>Embryophyta</taxon>
        <taxon>Tracheophyta</taxon>
        <taxon>Spermatophyta</taxon>
        <taxon>Magnoliopsida</taxon>
        <taxon>eudicotyledons</taxon>
        <taxon>Gunneridae</taxon>
        <taxon>Pentapetalae</taxon>
        <taxon>rosids</taxon>
        <taxon>fabids</taxon>
        <taxon>Fabales</taxon>
        <taxon>Fabaceae</taxon>
        <taxon>Papilionoideae</taxon>
        <taxon>50 kb inversion clade</taxon>
        <taxon>NPAAA clade</taxon>
        <taxon>indigoferoid/millettioid clade</taxon>
        <taxon>Phaseoleae</taxon>
        <taxon>Glycine</taxon>
        <taxon>Glycine subgen. Soja</taxon>
    </lineage>
</organism>
<dbReference type="Proteomes" id="UP000289340">
    <property type="component" value="Chromosome 19"/>
</dbReference>
<feature type="chain" id="PRO_5019175007" evidence="3">
    <location>
        <begin position="36"/>
        <end position="447"/>
    </location>
</feature>
<gene>
    <name evidence="4" type="ORF">D0Y65_052653</name>
</gene>
<proteinExistence type="inferred from homology"/>
<dbReference type="PANTHER" id="PTHR45966">
    <property type="entry name" value="GDSL-LIKE LIPASE/ACYLHYDROLASE"/>
    <property type="match status" value="1"/>
</dbReference>
<evidence type="ECO:0000256" key="1">
    <source>
        <dbReference type="ARBA" id="ARBA00008668"/>
    </source>
</evidence>
<keyword evidence="5" id="KW-1185">Reference proteome</keyword>
<dbReference type="Pfam" id="PF00657">
    <property type="entry name" value="Lipase_GDSL"/>
    <property type="match status" value="1"/>
</dbReference>
<evidence type="ECO:0000313" key="5">
    <source>
        <dbReference type="Proteomes" id="UP000289340"/>
    </source>
</evidence>
<comment type="similarity">
    <text evidence="1">Belongs to the 'GDSL' lipolytic enzyme family.</text>
</comment>
<dbReference type="InterPro" id="IPR044552">
    <property type="entry name" value="GLIP1-5/GLL25"/>
</dbReference>
<evidence type="ECO:0000256" key="2">
    <source>
        <dbReference type="ARBA" id="ARBA00022729"/>
    </source>
</evidence>